<dbReference type="RefSeq" id="WP_074306934.1">
    <property type="nucleotide sequence ID" value="NZ_CP155447.1"/>
</dbReference>
<reference evidence="1" key="1">
    <citation type="submission" date="2024-05" db="EMBL/GenBank/DDBJ databases">
        <title>Planctomycetes of the genus Singulisphaera possess chitinolytic capabilities.</title>
        <authorList>
            <person name="Ivanova A."/>
        </authorList>
    </citation>
    <scope>NUCLEOTIDE SEQUENCE</scope>
    <source>
        <strain evidence="1">Ch08T</strain>
    </source>
</reference>
<dbReference type="Pfam" id="PF06013">
    <property type="entry name" value="WXG100"/>
    <property type="match status" value="1"/>
</dbReference>
<sequence>MGQAIVNPDELRRFATQLRQFNNDLLAQMTVLHGQLAGLGQSWRDREHDKFVEEFEQTLQVVARFVDSTNQHVPFLMRKADRVEEYLQQR</sequence>
<dbReference type="AlphaFoldDB" id="A0AAU7CSS8"/>
<accession>A0AAU7CSS8</accession>
<dbReference type="InterPro" id="IPR029013">
    <property type="entry name" value="HP0062-like_sf"/>
</dbReference>
<proteinExistence type="predicted"/>
<name>A0AAU7CSS8_9BACT</name>
<evidence type="ECO:0000313" key="1">
    <source>
        <dbReference type="EMBL" id="XBH08079.1"/>
    </source>
</evidence>
<dbReference type="Gene3D" id="1.10.287.850">
    <property type="entry name" value="HP0062-like domain"/>
    <property type="match status" value="1"/>
</dbReference>
<organism evidence="1">
    <name type="scientific">Singulisphaera sp. Ch08</name>
    <dbReference type="NCBI Taxonomy" id="3120278"/>
    <lineage>
        <taxon>Bacteria</taxon>
        <taxon>Pseudomonadati</taxon>
        <taxon>Planctomycetota</taxon>
        <taxon>Planctomycetia</taxon>
        <taxon>Isosphaerales</taxon>
        <taxon>Isosphaeraceae</taxon>
        <taxon>Singulisphaera</taxon>
    </lineage>
</organism>
<protein>
    <submittedName>
        <fullName evidence="1">WXG100 family type VII secretion target</fullName>
    </submittedName>
</protein>
<gene>
    <name evidence="1" type="ORF">V5E97_19185</name>
</gene>
<dbReference type="SUPFAM" id="SSF158414">
    <property type="entry name" value="HP0062-like"/>
    <property type="match status" value="1"/>
</dbReference>
<dbReference type="InterPro" id="IPR010310">
    <property type="entry name" value="T7SS_ESAT-6-like"/>
</dbReference>
<dbReference type="EMBL" id="CP155447">
    <property type="protein sequence ID" value="XBH08079.1"/>
    <property type="molecule type" value="Genomic_DNA"/>
</dbReference>